<dbReference type="EMBL" id="ML979132">
    <property type="protein sequence ID" value="KAF1921877.1"/>
    <property type="molecule type" value="Genomic_DNA"/>
</dbReference>
<gene>
    <name evidence="1" type="ORF">BDU57DRAFT_65083</name>
</gene>
<keyword evidence="2" id="KW-1185">Reference proteome</keyword>
<proteinExistence type="predicted"/>
<protein>
    <submittedName>
        <fullName evidence="1">Uncharacterized protein</fullName>
    </submittedName>
</protein>
<dbReference type="Proteomes" id="UP000800096">
    <property type="component" value="Unassembled WGS sequence"/>
</dbReference>
<name>A0A6A5R7M1_AMPQU</name>
<reference evidence="1" key="1">
    <citation type="journal article" date="2020" name="Stud. Mycol.">
        <title>101 Dothideomycetes genomes: a test case for predicting lifestyles and emergence of pathogens.</title>
        <authorList>
            <person name="Haridas S."/>
            <person name="Albert R."/>
            <person name="Binder M."/>
            <person name="Bloem J."/>
            <person name="Labutti K."/>
            <person name="Salamov A."/>
            <person name="Andreopoulos B."/>
            <person name="Baker S."/>
            <person name="Barry K."/>
            <person name="Bills G."/>
            <person name="Bluhm B."/>
            <person name="Cannon C."/>
            <person name="Castanera R."/>
            <person name="Culley D."/>
            <person name="Daum C."/>
            <person name="Ezra D."/>
            <person name="Gonzalez J."/>
            <person name="Henrissat B."/>
            <person name="Kuo A."/>
            <person name="Liang C."/>
            <person name="Lipzen A."/>
            <person name="Lutzoni F."/>
            <person name="Magnuson J."/>
            <person name="Mondo S."/>
            <person name="Nolan M."/>
            <person name="Ohm R."/>
            <person name="Pangilinan J."/>
            <person name="Park H.-J."/>
            <person name="Ramirez L."/>
            <person name="Alfaro M."/>
            <person name="Sun H."/>
            <person name="Tritt A."/>
            <person name="Yoshinaga Y."/>
            <person name="Zwiers L.-H."/>
            <person name="Turgeon B."/>
            <person name="Goodwin S."/>
            <person name="Spatafora J."/>
            <person name="Crous P."/>
            <person name="Grigoriev I."/>
        </authorList>
    </citation>
    <scope>NUCLEOTIDE SEQUENCE</scope>
    <source>
        <strain evidence="1">HMLAC05119</strain>
    </source>
</reference>
<evidence type="ECO:0000313" key="1">
    <source>
        <dbReference type="EMBL" id="KAF1921877.1"/>
    </source>
</evidence>
<evidence type="ECO:0000313" key="2">
    <source>
        <dbReference type="Proteomes" id="UP000800096"/>
    </source>
</evidence>
<organism evidence="1 2">
    <name type="scientific">Ampelomyces quisqualis</name>
    <name type="common">Powdery mildew agent</name>
    <dbReference type="NCBI Taxonomy" id="50730"/>
    <lineage>
        <taxon>Eukaryota</taxon>
        <taxon>Fungi</taxon>
        <taxon>Dikarya</taxon>
        <taxon>Ascomycota</taxon>
        <taxon>Pezizomycotina</taxon>
        <taxon>Dothideomycetes</taxon>
        <taxon>Pleosporomycetidae</taxon>
        <taxon>Pleosporales</taxon>
        <taxon>Pleosporineae</taxon>
        <taxon>Phaeosphaeriaceae</taxon>
        <taxon>Ampelomyces</taxon>
    </lineage>
</organism>
<dbReference type="AlphaFoldDB" id="A0A6A5R7M1"/>
<accession>A0A6A5R7M1</accession>
<sequence>MLYPILGLAFGTIDATCNLLGQPPHEVGNEAAVLLPYTSTGGSAQGLLNTTTSTQHLSTRPVLALRLRGKVTFLYDLLTVLACHVALRPWRWLVQ</sequence>